<gene>
    <name evidence="1" type="ORF">PODLI_1B040508</name>
</gene>
<name>A0AA35NVJ7_9SAUR</name>
<proteinExistence type="predicted"/>
<evidence type="ECO:0000313" key="1">
    <source>
        <dbReference type="EMBL" id="CAI5762082.1"/>
    </source>
</evidence>
<dbReference type="Proteomes" id="UP001178461">
    <property type="component" value="Chromosome 1"/>
</dbReference>
<dbReference type="EMBL" id="OX395126">
    <property type="protein sequence ID" value="CAI5762082.1"/>
    <property type="molecule type" value="Genomic_DNA"/>
</dbReference>
<keyword evidence="2" id="KW-1185">Reference proteome</keyword>
<accession>A0AA35NVJ7</accession>
<reference evidence="1" key="1">
    <citation type="submission" date="2022-12" db="EMBL/GenBank/DDBJ databases">
        <authorList>
            <person name="Alioto T."/>
            <person name="Alioto T."/>
            <person name="Gomez Garrido J."/>
        </authorList>
    </citation>
    <scope>NUCLEOTIDE SEQUENCE</scope>
</reference>
<evidence type="ECO:0000313" key="2">
    <source>
        <dbReference type="Proteomes" id="UP001178461"/>
    </source>
</evidence>
<dbReference type="AlphaFoldDB" id="A0AA35NVJ7"/>
<protein>
    <submittedName>
        <fullName evidence="1">Uncharacterized protein</fullName>
    </submittedName>
</protein>
<sequence length="85" mass="9910">MNRAKKNTRSIYRFPTSCSPETTIPFKSIFAQPCHVWTDQSCGFRAYWLHADELQQRASYPHHQHAKLSLAPFRAAEVTETEEAW</sequence>
<organism evidence="1 2">
    <name type="scientific">Podarcis lilfordi</name>
    <name type="common">Lilford's wall lizard</name>
    <dbReference type="NCBI Taxonomy" id="74358"/>
    <lineage>
        <taxon>Eukaryota</taxon>
        <taxon>Metazoa</taxon>
        <taxon>Chordata</taxon>
        <taxon>Craniata</taxon>
        <taxon>Vertebrata</taxon>
        <taxon>Euteleostomi</taxon>
        <taxon>Lepidosauria</taxon>
        <taxon>Squamata</taxon>
        <taxon>Bifurcata</taxon>
        <taxon>Unidentata</taxon>
        <taxon>Episquamata</taxon>
        <taxon>Laterata</taxon>
        <taxon>Lacertibaenia</taxon>
        <taxon>Lacertidae</taxon>
        <taxon>Podarcis</taxon>
    </lineage>
</organism>